<dbReference type="Pfam" id="PF01938">
    <property type="entry name" value="TRAM"/>
    <property type="match status" value="1"/>
</dbReference>
<dbReference type="Gene3D" id="3.80.30.20">
    <property type="entry name" value="tm_1862 like domain"/>
    <property type="match status" value="1"/>
</dbReference>
<keyword evidence="3" id="KW-0949">S-adenosyl-L-methionine</keyword>
<keyword evidence="4" id="KW-0479">Metal-binding</keyword>
<dbReference type="InterPro" id="IPR038135">
    <property type="entry name" value="Methylthiotransferase_N_sf"/>
</dbReference>
<dbReference type="PROSITE" id="PS50926">
    <property type="entry name" value="TRAM"/>
    <property type="match status" value="1"/>
</dbReference>
<dbReference type="SFLD" id="SFLDG01082">
    <property type="entry name" value="B12-binding_domain_containing"/>
    <property type="match status" value="1"/>
</dbReference>
<evidence type="ECO:0000259" key="8">
    <source>
        <dbReference type="PROSITE" id="PS51449"/>
    </source>
</evidence>
<keyword evidence="5" id="KW-0408">Iron</keyword>
<dbReference type="EMBL" id="LAZR01000021">
    <property type="protein sequence ID" value="KKO04771.1"/>
    <property type="molecule type" value="Genomic_DNA"/>
</dbReference>
<dbReference type="InterPro" id="IPR013848">
    <property type="entry name" value="Methylthiotransferase_N"/>
</dbReference>
<evidence type="ECO:0000259" key="9">
    <source>
        <dbReference type="PROSITE" id="PS51918"/>
    </source>
</evidence>
<sequence>MSSCHLFDYSSIFAFQNILLQRITKMEKTIDENVQGTTLVVEGKEVNKRNLYIESYGCAMNFSDSEIVASILATEGFNTTQTLEEADLVLVNTCSIRDKAEQTIRKRLTEYNKVKKTRPHLKVGVLGCMAERLKDKLLDEEKIVDMVVGPDAYKDLPNLIKEIDSGRDAINVILSKDETYGDISPVRLNTNGVTAFVSITRGCDNMCTFCVVPFTRGRERSRGPQSILAEVKDLSQKGFKEVTLLGQNVDSYLWYGGGLKKNFENASEMQKATATGFSKLLDMVALANPKMRIRFSTSNPQDMTLEVIRTMAKHKNICNHVHLPVQSGSNRVLKEMNRLHTIEEYFELTDNIRKILPGCSISQDIITGFPTETEEDHAATLKALEYVKYDFGFMYSYSERPGTMAGRKMEDDVPEATKKRRLSEIIALQRSHCQYRTEKHLNKVQEVLIEGTSKKSKDEWMGRNSQSTVVVFPKEQYKVGDFVNVQINDCTSATLKGVAVGYSDNN</sequence>
<comment type="cofactor">
    <cofactor evidence="1">
        <name>[4Fe-4S] cluster</name>
        <dbReference type="ChEBI" id="CHEBI:49883"/>
    </cofactor>
</comment>
<evidence type="ECO:0000256" key="6">
    <source>
        <dbReference type="ARBA" id="ARBA00023014"/>
    </source>
</evidence>
<dbReference type="PANTHER" id="PTHR43020:SF2">
    <property type="entry name" value="MITOCHONDRIAL TRNA METHYLTHIOTRANSFERASE CDK5RAP1"/>
    <property type="match status" value="1"/>
</dbReference>
<feature type="domain" description="TRAM" evidence="7">
    <location>
        <begin position="438"/>
        <end position="501"/>
    </location>
</feature>
<evidence type="ECO:0000256" key="4">
    <source>
        <dbReference type="ARBA" id="ARBA00022723"/>
    </source>
</evidence>
<evidence type="ECO:0000313" key="10">
    <source>
        <dbReference type="EMBL" id="KKO04771.1"/>
    </source>
</evidence>
<evidence type="ECO:0000256" key="2">
    <source>
        <dbReference type="ARBA" id="ARBA00022485"/>
    </source>
</evidence>
<dbReference type="SUPFAM" id="SSF102114">
    <property type="entry name" value="Radical SAM enzymes"/>
    <property type="match status" value="1"/>
</dbReference>
<gene>
    <name evidence="10" type="ORF">LCGC14_0080820</name>
</gene>
<dbReference type="NCBIfam" id="TIGR00089">
    <property type="entry name" value="MiaB/RimO family radical SAM methylthiotransferase"/>
    <property type="match status" value="1"/>
</dbReference>
<dbReference type="InterPro" id="IPR023404">
    <property type="entry name" value="rSAM_horseshoe"/>
</dbReference>
<feature type="domain" description="Radical SAM core" evidence="9">
    <location>
        <begin position="189"/>
        <end position="436"/>
    </location>
</feature>
<name>A0A0F9VI70_9ZZZZ</name>
<dbReference type="FunFam" id="3.80.30.20:FF:000001">
    <property type="entry name" value="tRNA-2-methylthio-N(6)-dimethylallyladenosine synthase 2"/>
    <property type="match status" value="1"/>
</dbReference>
<dbReference type="InterPro" id="IPR002792">
    <property type="entry name" value="TRAM_dom"/>
</dbReference>
<evidence type="ECO:0000259" key="7">
    <source>
        <dbReference type="PROSITE" id="PS50926"/>
    </source>
</evidence>
<protein>
    <recommendedName>
        <fullName evidence="11">TRAM domain-containing protein</fullName>
    </recommendedName>
</protein>
<dbReference type="CDD" id="cd01335">
    <property type="entry name" value="Radical_SAM"/>
    <property type="match status" value="1"/>
</dbReference>
<dbReference type="GO" id="GO:0051539">
    <property type="term" value="F:4 iron, 4 sulfur cluster binding"/>
    <property type="evidence" value="ECO:0007669"/>
    <property type="project" value="UniProtKB-KW"/>
</dbReference>
<dbReference type="PROSITE" id="PS51918">
    <property type="entry name" value="RADICAL_SAM"/>
    <property type="match status" value="1"/>
</dbReference>
<dbReference type="InterPro" id="IPR007197">
    <property type="entry name" value="rSAM"/>
</dbReference>
<feature type="domain" description="MTTase N-terminal" evidence="8">
    <location>
        <begin position="49"/>
        <end position="165"/>
    </location>
</feature>
<dbReference type="AlphaFoldDB" id="A0A0F9VI70"/>
<dbReference type="HAMAP" id="MF_01864">
    <property type="entry name" value="tRNA_metthiotr_MiaB"/>
    <property type="match status" value="1"/>
</dbReference>
<dbReference type="SFLD" id="SFLDS00029">
    <property type="entry name" value="Radical_SAM"/>
    <property type="match status" value="1"/>
</dbReference>
<dbReference type="SMART" id="SM00729">
    <property type="entry name" value="Elp3"/>
    <property type="match status" value="1"/>
</dbReference>
<dbReference type="Gene3D" id="3.40.50.12160">
    <property type="entry name" value="Methylthiotransferase, N-terminal domain"/>
    <property type="match status" value="1"/>
</dbReference>
<evidence type="ECO:0000256" key="1">
    <source>
        <dbReference type="ARBA" id="ARBA00001966"/>
    </source>
</evidence>
<keyword evidence="2" id="KW-0004">4Fe-4S</keyword>
<dbReference type="InterPro" id="IPR058240">
    <property type="entry name" value="rSAM_sf"/>
</dbReference>
<keyword evidence="6" id="KW-0411">Iron-sulfur</keyword>
<dbReference type="Pfam" id="PF00919">
    <property type="entry name" value="UPF0004"/>
    <property type="match status" value="1"/>
</dbReference>
<reference evidence="10" key="1">
    <citation type="journal article" date="2015" name="Nature">
        <title>Complex archaea that bridge the gap between prokaryotes and eukaryotes.</title>
        <authorList>
            <person name="Spang A."/>
            <person name="Saw J.H."/>
            <person name="Jorgensen S.L."/>
            <person name="Zaremba-Niedzwiedzka K."/>
            <person name="Martijn J."/>
            <person name="Lind A.E."/>
            <person name="van Eijk R."/>
            <person name="Schleper C."/>
            <person name="Guy L."/>
            <person name="Ettema T.J."/>
        </authorList>
    </citation>
    <scope>NUCLEOTIDE SEQUENCE</scope>
</reference>
<dbReference type="SFLD" id="SFLDG01061">
    <property type="entry name" value="methylthiotransferase"/>
    <property type="match status" value="1"/>
</dbReference>
<dbReference type="InterPro" id="IPR006463">
    <property type="entry name" value="MiaB_methiolase"/>
</dbReference>
<evidence type="ECO:0000256" key="3">
    <source>
        <dbReference type="ARBA" id="ARBA00022691"/>
    </source>
</evidence>
<dbReference type="PANTHER" id="PTHR43020">
    <property type="entry name" value="CDK5 REGULATORY SUBUNIT-ASSOCIATED PROTEIN 1"/>
    <property type="match status" value="1"/>
</dbReference>
<dbReference type="Pfam" id="PF04055">
    <property type="entry name" value="Radical_SAM"/>
    <property type="match status" value="1"/>
</dbReference>
<dbReference type="PROSITE" id="PS01278">
    <property type="entry name" value="MTTASE_RADICAL"/>
    <property type="match status" value="1"/>
</dbReference>
<dbReference type="PROSITE" id="PS51449">
    <property type="entry name" value="MTTASE_N"/>
    <property type="match status" value="1"/>
</dbReference>
<dbReference type="FunFam" id="3.40.50.12160:FF:000003">
    <property type="entry name" value="CDK5 regulatory subunit-associated protein 1"/>
    <property type="match status" value="1"/>
</dbReference>
<evidence type="ECO:0008006" key="11">
    <source>
        <dbReference type="Google" id="ProtNLM"/>
    </source>
</evidence>
<comment type="caution">
    <text evidence="10">The sequence shown here is derived from an EMBL/GenBank/DDBJ whole genome shotgun (WGS) entry which is preliminary data.</text>
</comment>
<dbReference type="SFLD" id="SFLDF00413">
    <property type="entry name" value="CDK5RAP1"/>
    <property type="match status" value="1"/>
</dbReference>
<dbReference type="GO" id="GO:0046872">
    <property type="term" value="F:metal ion binding"/>
    <property type="evidence" value="ECO:0007669"/>
    <property type="project" value="UniProtKB-KW"/>
</dbReference>
<dbReference type="InterPro" id="IPR006638">
    <property type="entry name" value="Elp3/MiaA/NifB-like_rSAM"/>
</dbReference>
<dbReference type="InterPro" id="IPR020612">
    <property type="entry name" value="Methylthiotransferase_CS"/>
</dbReference>
<dbReference type="GO" id="GO:0005829">
    <property type="term" value="C:cytosol"/>
    <property type="evidence" value="ECO:0007669"/>
    <property type="project" value="TreeGrafter"/>
</dbReference>
<dbReference type="SFLD" id="SFLDF00273">
    <property type="entry name" value="(dimethylallyl)adenosine_tRNA"/>
    <property type="match status" value="1"/>
</dbReference>
<organism evidence="10">
    <name type="scientific">marine sediment metagenome</name>
    <dbReference type="NCBI Taxonomy" id="412755"/>
    <lineage>
        <taxon>unclassified sequences</taxon>
        <taxon>metagenomes</taxon>
        <taxon>ecological metagenomes</taxon>
    </lineage>
</organism>
<evidence type="ECO:0000256" key="5">
    <source>
        <dbReference type="ARBA" id="ARBA00023004"/>
    </source>
</evidence>
<dbReference type="GO" id="GO:0035597">
    <property type="term" value="F:tRNA-2-methylthio-N(6)-dimethylallyladenosine(37) synthase activity"/>
    <property type="evidence" value="ECO:0007669"/>
    <property type="project" value="TreeGrafter"/>
</dbReference>
<dbReference type="InterPro" id="IPR005839">
    <property type="entry name" value="Methylthiotransferase"/>
</dbReference>
<accession>A0A0F9VI70</accession>
<dbReference type="NCBIfam" id="TIGR01574">
    <property type="entry name" value="miaB-methiolase"/>
    <property type="match status" value="1"/>
</dbReference>
<proteinExistence type="inferred from homology"/>